<feature type="transmembrane region" description="Helical" evidence="19">
    <location>
        <begin position="284"/>
        <end position="305"/>
    </location>
</feature>
<dbReference type="PRINTS" id="PR00393">
    <property type="entry name" value="PTRHORMONER"/>
</dbReference>
<evidence type="ECO:0000256" key="11">
    <source>
        <dbReference type="ARBA" id="ARBA00023170"/>
    </source>
</evidence>
<dbReference type="GO" id="GO:0007200">
    <property type="term" value="P:phospholipase C-activating G protein-coupled receptor signaling pathway"/>
    <property type="evidence" value="ECO:0007669"/>
    <property type="project" value="Ensembl"/>
</dbReference>
<dbReference type="GO" id="GO:0005730">
    <property type="term" value="C:nucleolus"/>
    <property type="evidence" value="ECO:0007669"/>
    <property type="project" value="Ensembl"/>
</dbReference>
<keyword evidence="8" id="KW-0297">G-protein coupled receptor</keyword>
<evidence type="ECO:0000256" key="14">
    <source>
        <dbReference type="ARBA" id="ARBA00030334"/>
    </source>
</evidence>
<evidence type="ECO:0000256" key="13">
    <source>
        <dbReference type="ARBA" id="ARBA00023224"/>
    </source>
</evidence>
<evidence type="ECO:0000313" key="21">
    <source>
        <dbReference type="Proteomes" id="UP000805418"/>
    </source>
</evidence>
<feature type="transmembrane region" description="Helical" evidence="19">
    <location>
        <begin position="249"/>
        <end position="272"/>
    </location>
</feature>
<evidence type="ECO:0000256" key="16">
    <source>
        <dbReference type="ARBA" id="ARBA00093433"/>
    </source>
</evidence>
<dbReference type="Pfam" id="PF00002">
    <property type="entry name" value="7tm_2"/>
    <property type="match status" value="1"/>
</dbReference>
<evidence type="ECO:0000313" key="20">
    <source>
        <dbReference type="Ensembl" id="ENSCAFP00845015358.1"/>
    </source>
</evidence>
<evidence type="ECO:0000256" key="1">
    <source>
        <dbReference type="ARBA" id="ARBA00004651"/>
    </source>
</evidence>
<dbReference type="Gene3D" id="1.20.1070.10">
    <property type="entry name" value="Rhodopsin 7-helix transmembrane proteins"/>
    <property type="match status" value="1"/>
</dbReference>
<dbReference type="PRINTS" id="PR00249">
    <property type="entry name" value="GPCRSECRETIN"/>
</dbReference>
<feature type="compositionally biased region" description="Low complexity" evidence="18">
    <location>
        <begin position="607"/>
        <end position="619"/>
    </location>
</feature>
<dbReference type="GO" id="GO:0042803">
    <property type="term" value="F:protein homodimerization activity"/>
    <property type="evidence" value="ECO:0007669"/>
    <property type="project" value="Ensembl"/>
</dbReference>
<dbReference type="AlphaFoldDB" id="A0A8I3NI77"/>
<dbReference type="GO" id="GO:0008284">
    <property type="term" value="P:positive regulation of cell population proliferation"/>
    <property type="evidence" value="ECO:0007669"/>
    <property type="project" value="Ensembl"/>
</dbReference>
<keyword evidence="12" id="KW-0325">Glycoprotein</keyword>
<dbReference type="GO" id="GO:0030282">
    <property type="term" value="P:bone mineralization"/>
    <property type="evidence" value="ECO:0007669"/>
    <property type="project" value="Ensembl"/>
</dbReference>
<reference evidence="20" key="2">
    <citation type="submission" date="2025-08" db="UniProtKB">
        <authorList>
            <consortium name="Ensembl"/>
        </authorList>
    </citation>
    <scope>IDENTIFICATION</scope>
    <source>
        <strain evidence="20">Boxer</strain>
    </source>
</reference>
<dbReference type="InterPro" id="IPR001879">
    <property type="entry name" value="GPCR_2_extracellular_dom"/>
</dbReference>
<dbReference type="FunFam" id="1.20.1070.10:FF:000070">
    <property type="entry name" value="Parathyroid hormone/parathyroid hormone-related peptide receptor"/>
    <property type="match status" value="1"/>
</dbReference>
<dbReference type="GO" id="GO:0008285">
    <property type="term" value="P:negative regulation of cell population proliferation"/>
    <property type="evidence" value="ECO:0007669"/>
    <property type="project" value="Ensembl"/>
</dbReference>
<dbReference type="PROSITE" id="PS50227">
    <property type="entry name" value="G_PROTEIN_RECEP_F2_3"/>
    <property type="match status" value="1"/>
</dbReference>
<evidence type="ECO:0000256" key="15">
    <source>
        <dbReference type="ARBA" id="ARBA00032662"/>
    </source>
</evidence>
<reference evidence="20" key="3">
    <citation type="submission" date="2025-09" db="UniProtKB">
        <authorList>
            <consortium name="Ensembl"/>
        </authorList>
    </citation>
    <scope>IDENTIFICATION</scope>
    <source>
        <strain evidence="20">Boxer</strain>
    </source>
</reference>
<dbReference type="GO" id="GO:0045453">
    <property type="term" value="P:bone resorption"/>
    <property type="evidence" value="ECO:0007669"/>
    <property type="project" value="Ensembl"/>
</dbReference>
<evidence type="ECO:0000256" key="19">
    <source>
        <dbReference type="SAM" id="Phobius"/>
    </source>
</evidence>
<dbReference type="Gene3D" id="4.10.1240.10">
    <property type="entry name" value="GPCR, family 2, extracellular hormone receptor domain"/>
    <property type="match status" value="1"/>
</dbReference>
<gene>
    <name evidence="20" type="primary">PTH1R</name>
</gene>
<feature type="region of interest" description="Disordered" evidence="18">
    <location>
        <begin position="588"/>
        <end position="655"/>
    </location>
</feature>
<dbReference type="Pfam" id="PF02793">
    <property type="entry name" value="HRM"/>
    <property type="match status" value="1"/>
</dbReference>
<dbReference type="GO" id="GO:0048469">
    <property type="term" value="P:cell maturation"/>
    <property type="evidence" value="ECO:0007669"/>
    <property type="project" value="Ensembl"/>
</dbReference>
<dbReference type="InterPro" id="IPR036445">
    <property type="entry name" value="GPCR_2_extracell_dom_sf"/>
</dbReference>
<proteinExistence type="inferred from homology"/>
<keyword evidence="4" id="KW-1003">Cell membrane</keyword>
<dbReference type="GO" id="GO:0001701">
    <property type="term" value="P:in utero embryonic development"/>
    <property type="evidence" value="ECO:0007669"/>
    <property type="project" value="Ensembl"/>
</dbReference>
<dbReference type="Ensembl" id="ENSCAFT00845019634.1">
    <property type="protein sequence ID" value="ENSCAFP00845015358.1"/>
    <property type="gene ID" value="ENSCAFG00845010997.1"/>
</dbReference>
<keyword evidence="9 19" id="KW-0472">Membrane</keyword>
<evidence type="ECO:0000256" key="6">
    <source>
        <dbReference type="ARBA" id="ARBA00022729"/>
    </source>
</evidence>
<evidence type="ECO:0000256" key="18">
    <source>
        <dbReference type="SAM" id="MobiDB-lite"/>
    </source>
</evidence>
<dbReference type="PANTHER" id="PTHR45620">
    <property type="entry name" value="PDF RECEPTOR-LIKE PROTEIN-RELATED"/>
    <property type="match status" value="1"/>
</dbReference>
<organism evidence="20 21">
    <name type="scientific">Canis lupus familiaris</name>
    <name type="common">Dog</name>
    <name type="synonym">Canis familiaris</name>
    <dbReference type="NCBI Taxonomy" id="9615"/>
    <lineage>
        <taxon>Eukaryota</taxon>
        <taxon>Metazoa</taxon>
        <taxon>Chordata</taxon>
        <taxon>Craniata</taxon>
        <taxon>Vertebrata</taxon>
        <taxon>Euteleostomi</taxon>
        <taxon>Mammalia</taxon>
        <taxon>Eutheria</taxon>
        <taxon>Laurasiatheria</taxon>
        <taxon>Carnivora</taxon>
        <taxon>Caniformia</taxon>
        <taxon>Canidae</taxon>
        <taxon>Canis</taxon>
    </lineage>
</organism>
<keyword evidence="13" id="KW-0807">Transducer</keyword>
<dbReference type="OrthoDB" id="6160250at2759"/>
<sequence>MLMPTKSTELSWWPLLPDLCTACPASPGSRLPSPGTSGLGDQKASHREERAVARLSWSILSLQRIVTVCWGPNGVNFEGRDGPTDVDADDVMTKEEQIFLLHRAQAQCQKRLKEVLQRPADIMESDKGWASASTSGKPKKEKASGKLYPESEEDKEVPTGSRHRGRPCLPEWDHILCWPLGAPGEVVAVPCPDYIYDFNHKGHAYRRCDRNGSWELVPGHNRTWANYSECVKFLTNETREREVFDRLGMIYTVGYSVSLASLTVAVLILAYFRRLHCTRNYIHMHLFLSFMLRAVSIFVKDAVLYSGATLDEAERLTEEELRAIAQAPPPPTAAAGYAGCRVAVTFFLYFLATNYYWILVEGLYLHSLIFMAFFSEKKYLWGFTVFGWGLPAVFVAVWVSVRATLANTGCWDLSSGNKKWIIQVPILASIVLNFILFINIVRVLATKLRETNAGRCDTRQQYRKLLKSTLVLMPLFGVHYIVFMATPYTEVSGTLWQVQMHYEMLFNSFQGFFVAIIYCFCNGEVQAEIKKSWSRWTLALDFKRKARSGSSSYSYGPMVSHTSVTNVGPRAGLGLPLSPRLLPAAAATTTATTNGHPPIPGHTKPGAPTLPATPPATAAPKDDGFLNGSCSGLDEEASAPERPPALLQEEWETVM</sequence>
<protein>
    <recommendedName>
        <fullName evidence="3">Parathyroid hormone/parathyroid hormone-related peptide receptor</fullName>
    </recommendedName>
    <alternativeName>
        <fullName evidence="14">PTH/PTHrP type I receptor</fullName>
    </alternativeName>
    <alternativeName>
        <fullName evidence="15">Parathyroid hormone 1 receptor</fullName>
    </alternativeName>
</protein>
<dbReference type="SMART" id="SM00008">
    <property type="entry name" value="HormR"/>
    <property type="match status" value="1"/>
</dbReference>
<evidence type="ECO:0000256" key="2">
    <source>
        <dbReference type="ARBA" id="ARBA00005314"/>
    </source>
</evidence>
<evidence type="ECO:0000256" key="17">
    <source>
        <dbReference type="ARBA" id="ARBA00093493"/>
    </source>
</evidence>
<dbReference type="GO" id="GO:0006874">
    <property type="term" value="P:intracellular calcium ion homeostasis"/>
    <property type="evidence" value="ECO:0007669"/>
    <property type="project" value="Ensembl"/>
</dbReference>
<dbReference type="InterPro" id="IPR017983">
    <property type="entry name" value="GPCR_2_secretin-like_CS"/>
</dbReference>
<dbReference type="GO" id="GO:0002076">
    <property type="term" value="P:osteoblast development"/>
    <property type="evidence" value="ECO:0007669"/>
    <property type="project" value="Ensembl"/>
</dbReference>
<keyword evidence="7 19" id="KW-1133">Transmembrane helix</keyword>
<evidence type="ECO:0000256" key="5">
    <source>
        <dbReference type="ARBA" id="ARBA00022692"/>
    </source>
</evidence>
<keyword evidence="21" id="KW-1185">Reference proteome</keyword>
<feature type="transmembrane region" description="Helical" evidence="19">
    <location>
        <begin position="505"/>
        <end position="525"/>
    </location>
</feature>
<dbReference type="InterPro" id="IPR017981">
    <property type="entry name" value="GPCR_2-like_7TM"/>
</dbReference>
<evidence type="ECO:0000256" key="8">
    <source>
        <dbReference type="ARBA" id="ARBA00023040"/>
    </source>
</evidence>
<dbReference type="InterPro" id="IPR002170">
    <property type="entry name" value="GPCR_2_parathyroid_rcpt"/>
</dbReference>
<dbReference type="GO" id="GO:0008283">
    <property type="term" value="P:cell population proliferation"/>
    <property type="evidence" value="ECO:0007669"/>
    <property type="project" value="Ensembl"/>
</dbReference>
<dbReference type="PROSITE" id="PS50261">
    <property type="entry name" value="G_PROTEIN_RECEP_F2_4"/>
    <property type="match status" value="1"/>
</dbReference>
<dbReference type="PANTHER" id="PTHR45620:SF27">
    <property type="entry name" value="PARATHYROID HORMONE_PARATHYROID HORMONE-RELATED PEPTIDE RECEPTOR"/>
    <property type="match status" value="1"/>
</dbReference>
<feature type="transmembrane region" description="Helical" evidence="19">
    <location>
        <begin position="420"/>
        <end position="444"/>
    </location>
</feature>
<dbReference type="SUPFAM" id="SSF111418">
    <property type="entry name" value="Hormone receptor domain"/>
    <property type="match status" value="1"/>
</dbReference>
<dbReference type="CDD" id="cd15984">
    <property type="entry name" value="7tmB1_PTH1R"/>
    <property type="match status" value="1"/>
</dbReference>
<name>A0A8I3NI77_CANLF</name>
<reference evidence="20" key="1">
    <citation type="submission" date="2020-03" db="EMBL/GenBank/DDBJ databases">
        <title>Long-read based genome assembly of a Labrador retriever dog.</title>
        <authorList>
            <person name="Eory L."/>
            <person name="Zhang W."/>
            <person name="Schoenebeck J."/>
        </authorList>
    </citation>
    <scope>NUCLEOTIDE SEQUENCE [LARGE SCALE GENOMIC DNA]</scope>
    <source>
        <strain evidence="20">Labrador retriever</strain>
    </source>
</reference>
<evidence type="ECO:0000256" key="4">
    <source>
        <dbReference type="ARBA" id="ARBA00022475"/>
    </source>
</evidence>
<evidence type="ECO:0000256" key="7">
    <source>
        <dbReference type="ARBA" id="ARBA00022989"/>
    </source>
</evidence>
<keyword evidence="10" id="KW-1015">Disulfide bond</keyword>
<evidence type="ECO:0000256" key="10">
    <source>
        <dbReference type="ARBA" id="ARBA00023157"/>
    </source>
</evidence>
<dbReference type="GeneTree" id="ENSGT00940000158574"/>
<feature type="region of interest" description="Disordered" evidence="18">
    <location>
        <begin position="124"/>
        <end position="163"/>
    </location>
</feature>
<accession>A0A8I3NI77</accession>
<dbReference type="PROSITE" id="PS00649">
    <property type="entry name" value="G_PROTEIN_RECEP_F2_1"/>
    <property type="match status" value="1"/>
</dbReference>
<comment type="similarity">
    <text evidence="2">Belongs to the G-protein coupled receptor 2 family.</text>
</comment>
<dbReference type="GO" id="GO:0005829">
    <property type="term" value="C:cytosol"/>
    <property type="evidence" value="ECO:0007669"/>
    <property type="project" value="Ensembl"/>
</dbReference>
<evidence type="ECO:0000256" key="9">
    <source>
        <dbReference type="ARBA" id="ARBA00023136"/>
    </source>
</evidence>
<dbReference type="GO" id="GO:0017046">
    <property type="term" value="F:peptide hormone binding"/>
    <property type="evidence" value="ECO:0007669"/>
    <property type="project" value="Ensembl"/>
</dbReference>
<comment type="subunit">
    <text evidence="17">Homodimer in the absence of bound ligand. Peptide hormone binding leads to dissociation of the homodimer.</text>
</comment>
<dbReference type="InterPro" id="IPR050332">
    <property type="entry name" value="GPCR_2"/>
</dbReference>
<keyword evidence="11" id="KW-0675">Receptor</keyword>
<dbReference type="GO" id="GO:0004991">
    <property type="term" value="F:parathyroid hormone receptor activity"/>
    <property type="evidence" value="ECO:0007669"/>
    <property type="project" value="Ensembl"/>
</dbReference>
<feature type="transmembrane region" description="Helical" evidence="19">
    <location>
        <begin position="379"/>
        <end position="400"/>
    </location>
</feature>
<dbReference type="GO" id="GO:0005886">
    <property type="term" value="C:plasma membrane"/>
    <property type="evidence" value="ECO:0007669"/>
    <property type="project" value="UniProtKB-SubCell"/>
</dbReference>
<evidence type="ECO:0000256" key="3">
    <source>
        <dbReference type="ARBA" id="ARBA00020798"/>
    </source>
</evidence>
<comment type="function">
    <text evidence="16">G-protein-coupled receptor for parathyroid hormone (PTH) and for parathyroid hormone-related peptide (PTHLH). Ligand binding causes a conformation change that triggers signaling via guanine nucleotide-binding proteins (G proteins) and modulates the activity of downstream effectors, such as adenylate cyclase (cAMP). PTH1R is coupled to G(s) G alpha proteins and mediates activation of adenylate cyclase activity. PTHLH dissociates from PTH1R more rapidly than PTH; as consequence, the cAMP response induced by PTHLH decays faster than the response induced by PTH.</text>
</comment>
<dbReference type="InterPro" id="IPR000832">
    <property type="entry name" value="GPCR_2_secretin-like"/>
</dbReference>
<keyword evidence="5 19" id="KW-0812">Transmembrane</keyword>
<dbReference type="GO" id="GO:0007189">
    <property type="term" value="P:adenylate cyclase-activating G protein-coupled receptor signaling pathway"/>
    <property type="evidence" value="ECO:0007669"/>
    <property type="project" value="Ensembl"/>
</dbReference>
<dbReference type="PROSITE" id="PS00650">
    <property type="entry name" value="G_PROTEIN_RECEP_F2_2"/>
    <property type="match status" value="1"/>
</dbReference>
<dbReference type="Proteomes" id="UP000805418">
    <property type="component" value="Chromosome 20"/>
</dbReference>
<evidence type="ECO:0000256" key="12">
    <source>
        <dbReference type="ARBA" id="ARBA00023180"/>
    </source>
</evidence>
<feature type="transmembrane region" description="Helical" evidence="19">
    <location>
        <begin position="465"/>
        <end position="485"/>
    </location>
</feature>
<dbReference type="GO" id="GO:0007166">
    <property type="term" value="P:cell surface receptor signaling pathway"/>
    <property type="evidence" value="ECO:0007669"/>
    <property type="project" value="InterPro"/>
</dbReference>
<comment type="subcellular location">
    <subcellularLocation>
        <location evidence="1">Cell membrane</location>
        <topology evidence="1">Multi-pass membrane protein</topology>
    </subcellularLocation>
</comment>
<dbReference type="SUPFAM" id="SSF81321">
    <property type="entry name" value="Family A G protein-coupled receptor-like"/>
    <property type="match status" value="1"/>
</dbReference>
<keyword evidence="6" id="KW-0732">Signal</keyword>
<dbReference type="GO" id="GO:0002062">
    <property type="term" value="P:chondrocyte differentiation"/>
    <property type="evidence" value="ECO:0007669"/>
    <property type="project" value="Ensembl"/>
</dbReference>